<sequence>MVTAAEKPGRLAGKRIVITGAAQGIGLGIARACLAEEASLILLDSDGPRLARAAEDLDHSAGRVFHAAADIADAPGIAAAIARGADAIGQPNALINNAGVNVFAEPLLIRDEEWDRCFDINLKGAWNCCRAVLPGLIDQGGGAILNIASTHAFTIIPHTFPYPLAKHALLGLTRSLGIEYADRGIRVNALAPGYVETQKVVDYWNSFPDKEAARAQTMRLHPQGRIATIAEIALAAVFMISDECRFMNAACLTVDGGLSAIQHQ</sequence>
<dbReference type="InterPro" id="IPR002347">
    <property type="entry name" value="SDR_fam"/>
</dbReference>
<dbReference type="InterPro" id="IPR036291">
    <property type="entry name" value="NAD(P)-bd_dom_sf"/>
</dbReference>
<dbReference type="CDD" id="cd05233">
    <property type="entry name" value="SDR_c"/>
    <property type="match status" value="1"/>
</dbReference>
<dbReference type="GO" id="GO:0016616">
    <property type="term" value="F:oxidoreductase activity, acting on the CH-OH group of donors, NAD or NADP as acceptor"/>
    <property type="evidence" value="ECO:0007669"/>
    <property type="project" value="TreeGrafter"/>
</dbReference>
<dbReference type="PANTHER" id="PTHR42760:SF115">
    <property type="entry name" value="3-OXOACYL-[ACYL-CARRIER-PROTEIN] REDUCTASE FABG"/>
    <property type="match status" value="1"/>
</dbReference>
<accession>A0A549SPH5</accession>
<dbReference type="PRINTS" id="PR00081">
    <property type="entry name" value="GDHRDH"/>
</dbReference>
<evidence type="ECO:0000313" key="3">
    <source>
        <dbReference type="EMBL" id="TRL31510.1"/>
    </source>
</evidence>
<dbReference type="RefSeq" id="WP_143127849.1">
    <property type="nucleotide sequence ID" value="NZ_VJMG01000094.1"/>
</dbReference>
<dbReference type="FunFam" id="3.40.50.720:FF:000084">
    <property type="entry name" value="Short-chain dehydrogenase reductase"/>
    <property type="match status" value="1"/>
</dbReference>
<dbReference type="NCBIfam" id="NF005469">
    <property type="entry name" value="PRK07063.1"/>
    <property type="match status" value="1"/>
</dbReference>
<dbReference type="PANTHER" id="PTHR42760">
    <property type="entry name" value="SHORT-CHAIN DEHYDROGENASES/REDUCTASES FAMILY MEMBER"/>
    <property type="match status" value="1"/>
</dbReference>
<organism evidence="3 4">
    <name type="scientific">Rhizobium straminoryzae</name>
    <dbReference type="NCBI Taxonomy" id="1387186"/>
    <lineage>
        <taxon>Bacteria</taxon>
        <taxon>Pseudomonadati</taxon>
        <taxon>Pseudomonadota</taxon>
        <taxon>Alphaproteobacteria</taxon>
        <taxon>Hyphomicrobiales</taxon>
        <taxon>Rhizobiaceae</taxon>
        <taxon>Rhizobium/Agrobacterium group</taxon>
        <taxon>Rhizobium</taxon>
    </lineage>
</organism>
<dbReference type="Gene3D" id="3.40.50.720">
    <property type="entry name" value="NAD(P)-binding Rossmann-like Domain"/>
    <property type="match status" value="1"/>
</dbReference>
<protein>
    <submittedName>
        <fullName evidence="3">SDR family oxidoreductase</fullName>
    </submittedName>
</protein>
<comment type="similarity">
    <text evidence="1">Belongs to the short-chain dehydrogenases/reductases (SDR) family.</text>
</comment>
<reference evidence="3 4" key="1">
    <citation type="submission" date="2019-07" db="EMBL/GenBank/DDBJ databases">
        <title>Ln-dependent methylotrophs.</title>
        <authorList>
            <person name="Tani A."/>
        </authorList>
    </citation>
    <scope>NUCLEOTIDE SEQUENCE [LARGE SCALE GENOMIC DNA]</scope>
    <source>
        <strain evidence="3 4">SM12</strain>
    </source>
</reference>
<dbReference type="EMBL" id="VJMG01000094">
    <property type="protein sequence ID" value="TRL31510.1"/>
    <property type="molecule type" value="Genomic_DNA"/>
</dbReference>
<evidence type="ECO:0000256" key="1">
    <source>
        <dbReference type="ARBA" id="ARBA00006484"/>
    </source>
</evidence>
<dbReference type="Proteomes" id="UP000316801">
    <property type="component" value="Unassembled WGS sequence"/>
</dbReference>
<proteinExistence type="inferred from homology"/>
<dbReference type="AlphaFoldDB" id="A0A549SPH5"/>
<evidence type="ECO:0000256" key="2">
    <source>
        <dbReference type="ARBA" id="ARBA00023002"/>
    </source>
</evidence>
<keyword evidence="2" id="KW-0560">Oxidoreductase</keyword>
<keyword evidence="4" id="KW-1185">Reference proteome</keyword>
<dbReference type="SUPFAM" id="SSF51735">
    <property type="entry name" value="NAD(P)-binding Rossmann-fold domains"/>
    <property type="match status" value="1"/>
</dbReference>
<name>A0A549SPH5_9HYPH</name>
<comment type="caution">
    <text evidence="3">The sequence shown here is derived from an EMBL/GenBank/DDBJ whole genome shotgun (WGS) entry which is preliminary data.</text>
</comment>
<dbReference type="PRINTS" id="PR00080">
    <property type="entry name" value="SDRFAMILY"/>
</dbReference>
<gene>
    <name evidence="3" type="ORF">FNA46_24450</name>
</gene>
<dbReference type="Pfam" id="PF13561">
    <property type="entry name" value="adh_short_C2"/>
    <property type="match status" value="1"/>
</dbReference>
<evidence type="ECO:0000313" key="4">
    <source>
        <dbReference type="Proteomes" id="UP000316801"/>
    </source>
</evidence>